<gene>
    <name evidence="1" type="ORF">BOLC7T42215H</name>
</gene>
<dbReference type="EMBL" id="LR031876">
    <property type="protein sequence ID" value="VDD36655.1"/>
    <property type="molecule type" value="Genomic_DNA"/>
</dbReference>
<sequence length="84" mass="9629">MEIAPFSIRFKLYDQLELLEFPNKFFIKPVDSHHQGFSVDRRDVNIKPLDAVAGKLFRTGICISFRELLCLIYLSIASLTTPLA</sequence>
<protein>
    <submittedName>
        <fullName evidence="1">Uncharacterized protein</fullName>
    </submittedName>
</protein>
<name>A0A3P6ESP8_BRAOL</name>
<accession>A0A3P6ESP8</accession>
<proteinExistence type="predicted"/>
<dbReference type="AlphaFoldDB" id="A0A3P6ESP8"/>
<organism evidence="1">
    <name type="scientific">Brassica oleracea</name>
    <name type="common">Wild cabbage</name>
    <dbReference type="NCBI Taxonomy" id="3712"/>
    <lineage>
        <taxon>Eukaryota</taxon>
        <taxon>Viridiplantae</taxon>
        <taxon>Streptophyta</taxon>
        <taxon>Embryophyta</taxon>
        <taxon>Tracheophyta</taxon>
        <taxon>Spermatophyta</taxon>
        <taxon>Magnoliopsida</taxon>
        <taxon>eudicotyledons</taxon>
        <taxon>Gunneridae</taxon>
        <taxon>Pentapetalae</taxon>
        <taxon>rosids</taxon>
        <taxon>malvids</taxon>
        <taxon>Brassicales</taxon>
        <taxon>Brassicaceae</taxon>
        <taxon>Brassiceae</taxon>
        <taxon>Brassica</taxon>
    </lineage>
</organism>
<evidence type="ECO:0000313" key="1">
    <source>
        <dbReference type="EMBL" id="VDD36655.1"/>
    </source>
</evidence>
<reference evidence="1" key="1">
    <citation type="submission" date="2018-11" db="EMBL/GenBank/DDBJ databases">
        <authorList>
            <consortium name="Genoscope - CEA"/>
            <person name="William W."/>
        </authorList>
    </citation>
    <scope>NUCLEOTIDE SEQUENCE</scope>
</reference>